<keyword evidence="2" id="KW-1185">Reference proteome</keyword>
<sequence length="64" mass="7424">MERCAALPILLNKHICSSFAVNYNLRASGVRIGNNTKNKINNGYEEPCWDWEHFKEDPNQKDDD</sequence>
<dbReference type="AlphaFoldDB" id="A0A0E0JEG9"/>
<organism evidence="1">
    <name type="scientific">Oryza punctata</name>
    <name type="common">Red rice</name>
    <dbReference type="NCBI Taxonomy" id="4537"/>
    <lineage>
        <taxon>Eukaryota</taxon>
        <taxon>Viridiplantae</taxon>
        <taxon>Streptophyta</taxon>
        <taxon>Embryophyta</taxon>
        <taxon>Tracheophyta</taxon>
        <taxon>Spermatophyta</taxon>
        <taxon>Magnoliopsida</taxon>
        <taxon>Liliopsida</taxon>
        <taxon>Poales</taxon>
        <taxon>Poaceae</taxon>
        <taxon>BOP clade</taxon>
        <taxon>Oryzoideae</taxon>
        <taxon>Oryzeae</taxon>
        <taxon>Oryzinae</taxon>
        <taxon>Oryza</taxon>
    </lineage>
</organism>
<dbReference type="Proteomes" id="UP000026962">
    <property type="component" value="Chromosome 1"/>
</dbReference>
<dbReference type="HOGENOM" id="CLU_2871569_0_0_1"/>
<name>A0A0E0JEG9_ORYPU</name>
<protein>
    <submittedName>
        <fullName evidence="1">Uncharacterized protein</fullName>
    </submittedName>
</protein>
<reference evidence="1" key="2">
    <citation type="submission" date="2018-05" db="EMBL/GenBank/DDBJ databases">
        <title>OpunRS2 (Oryza punctata Reference Sequence Version 2).</title>
        <authorList>
            <person name="Zhang J."/>
            <person name="Kudrna D."/>
            <person name="Lee S."/>
            <person name="Talag J."/>
            <person name="Welchert J."/>
            <person name="Wing R.A."/>
        </authorList>
    </citation>
    <scope>NUCLEOTIDE SEQUENCE [LARGE SCALE GENOMIC DNA]</scope>
</reference>
<proteinExistence type="predicted"/>
<accession>A0A0E0JEG9</accession>
<evidence type="ECO:0000313" key="2">
    <source>
        <dbReference type="Proteomes" id="UP000026962"/>
    </source>
</evidence>
<dbReference type="Gramene" id="OPUNC01G03950.1">
    <property type="protein sequence ID" value="OPUNC01G03950.1"/>
    <property type="gene ID" value="OPUNC01G03950"/>
</dbReference>
<dbReference type="EnsemblPlants" id="OPUNC01G03950.1">
    <property type="protein sequence ID" value="OPUNC01G03950.1"/>
    <property type="gene ID" value="OPUNC01G03950"/>
</dbReference>
<evidence type="ECO:0000313" key="1">
    <source>
        <dbReference type="EnsemblPlants" id="OPUNC01G03950.1"/>
    </source>
</evidence>
<reference evidence="1" key="1">
    <citation type="submission" date="2015-04" db="UniProtKB">
        <authorList>
            <consortium name="EnsemblPlants"/>
        </authorList>
    </citation>
    <scope>IDENTIFICATION</scope>
</reference>